<dbReference type="InterPro" id="IPR009267">
    <property type="entry name" value="NTP_transf_6"/>
</dbReference>
<organism evidence="1 2">
    <name type="scientific">Alteromonas genovensis</name>
    <dbReference type="NCBI Taxonomy" id="471225"/>
    <lineage>
        <taxon>Bacteria</taxon>
        <taxon>Pseudomonadati</taxon>
        <taxon>Pseudomonadota</taxon>
        <taxon>Gammaproteobacteria</taxon>
        <taxon>Alteromonadales</taxon>
        <taxon>Alteromonadaceae</taxon>
        <taxon>Alteromonas/Salinimonas group</taxon>
        <taxon>Alteromonas</taxon>
    </lineage>
</organism>
<protein>
    <recommendedName>
        <fullName evidence="3">Nucleotidyltransferase family protein</fullName>
    </recommendedName>
</protein>
<dbReference type="Pfam" id="PF06042">
    <property type="entry name" value="NTP_transf_6"/>
    <property type="match status" value="2"/>
</dbReference>
<dbReference type="AlphaFoldDB" id="A0A6N9THZ0"/>
<dbReference type="Proteomes" id="UP000471381">
    <property type="component" value="Unassembled WGS sequence"/>
</dbReference>
<name>A0A6N9THZ0_9ALTE</name>
<evidence type="ECO:0000313" key="1">
    <source>
        <dbReference type="EMBL" id="NDW16943.1"/>
    </source>
</evidence>
<reference evidence="1 2" key="1">
    <citation type="submission" date="2020-01" db="EMBL/GenBank/DDBJ databases">
        <title>Genomes of bacteria type strains.</title>
        <authorList>
            <person name="Chen J."/>
            <person name="Zhu S."/>
            <person name="Yang J."/>
        </authorList>
    </citation>
    <scope>NUCLEOTIDE SEQUENCE [LARGE SCALE GENOMIC DNA]</scope>
    <source>
        <strain evidence="1 2">LMG 24078</strain>
    </source>
</reference>
<gene>
    <name evidence="1" type="ORF">GTQ48_15620</name>
</gene>
<dbReference type="PANTHER" id="PTHR39166:SF1">
    <property type="entry name" value="BLL1166 PROTEIN"/>
    <property type="match status" value="1"/>
</dbReference>
<dbReference type="PANTHER" id="PTHR39166">
    <property type="entry name" value="BLL1166 PROTEIN"/>
    <property type="match status" value="1"/>
</dbReference>
<accession>A0A6N9THZ0</accession>
<evidence type="ECO:0000313" key="2">
    <source>
        <dbReference type="Proteomes" id="UP000471381"/>
    </source>
</evidence>
<dbReference type="RefSeq" id="WP_163107504.1">
    <property type="nucleotide sequence ID" value="NZ_JAAAWO010000014.1"/>
</dbReference>
<proteinExistence type="predicted"/>
<sequence length="226" mass="25419">MQDPLRNVERPKFYQCVCDIIQADSQRMSCLHALKQLALPQGYLGAGFLRNAIWDFLHQKSTLTPLNDVDVIYFDADNTQRAKDTFYEMQLNELLPQVKWQVKNQARMHVLHGHTPYKHCEEAISYWIEKETCVAIALSTRDSVALSSSTSASSSANGSSSGSASARLSSSFETAGPFEILAPFGLQANFAGTISINPKFPRPDVFNERIQKKRWCEIWPTLTVKS</sequence>
<evidence type="ECO:0008006" key="3">
    <source>
        <dbReference type="Google" id="ProtNLM"/>
    </source>
</evidence>
<dbReference type="EMBL" id="JAAAWO010000014">
    <property type="protein sequence ID" value="NDW16943.1"/>
    <property type="molecule type" value="Genomic_DNA"/>
</dbReference>
<keyword evidence="2" id="KW-1185">Reference proteome</keyword>
<comment type="caution">
    <text evidence="1">The sequence shown here is derived from an EMBL/GenBank/DDBJ whole genome shotgun (WGS) entry which is preliminary data.</text>
</comment>